<evidence type="ECO:0000256" key="4">
    <source>
        <dbReference type="ARBA" id="ARBA00022777"/>
    </source>
</evidence>
<evidence type="ECO:0000313" key="10">
    <source>
        <dbReference type="Proteomes" id="UP000500895"/>
    </source>
</evidence>
<evidence type="ECO:0000256" key="8">
    <source>
        <dbReference type="RuleBase" id="RU004046"/>
    </source>
</evidence>
<dbReference type="HAMAP" id="MF_00524">
    <property type="entry name" value="Glucokinase"/>
    <property type="match status" value="1"/>
</dbReference>
<dbReference type="GO" id="GO:0005829">
    <property type="term" value="C:cytosol"/>
    <property type="evidence" value="ECO:0007669"/>
    <property type="project" value="TreeGrafter"/>
</dbReference>
<dbReference type="EC" id="2.7.1.2" evidence="7"/>
<proteinExistence type="inferred from homology"/>
<keyword evidence="2 7" id="KW-0808">Transferase</keyword>
<dbReference type="CDD" id="cd24008">
    <property type="entry name" value="ASKHA_NBD_GLK"/>
    <property type="match status" value="1"/>
</dbReference>
<dbReference type="GO" id="GO:0004340">
    <property type="term" value="F:glucokinase activity"/>
    <property type="evidence" value="ECO:0007669"/>
    <property type="project" value="UniProtKB-UniRule"/>
</dbReference>
<organism evidence="9 10">
    <name type="scientific">Bradyrhizobium symbiodeficiens</name>
    <dbReference type="NCBI Taxonomy" id="1404367"/>
    <lineage>
        <taxon>Bacteria</taxon>
        <taxon>Pseudomonadati</taxon>
        <taxon>Pseudomonadota</taxon>
        <taxon>Alphaproteobacteria</taxon>
        <taxon>Hyphomicrobiales</taxon>
        <taxon>Nitrobacteraceae</taxon>
        <taxon>Bradyrhizobium</taxon>
    </lineage>
</organism>
<protein>
    <recommendedName>
        <fullName evidence="7">Glucokinase</fullName>
        <ecNumber evidence="7">2.7.1.2</ecNumber>
    </recommendedName>
    <alternativeName>
        <fullName evidence="7">Glucose kinase</fullName>
    </alternativeName>
</protein>
<sequence length="325" mass="34048">MIKATLEERAALLADVGGTNARFALLTDGELGAITHMAVNDYATFQEALAAYLGASAKAERPAHAILAASGAVENGRCALTNNSWIVDAEELRGTHGFSIVRLINDFEAVAWALPRLGPRSLLQLGGRQQVSGAPLAAIGPGTGLGMAVSIPRPGGQIVLASEGGHATMAGGSLREDAVIEHLRRRFGHVSAERALSGAGLENLYDALASIDGATPPKRRAADITRAGIEGTCPTSRAAVDMFCAMLGSVAGNLALALNARGGIFIGGGTLRHMPNYLAASEFRRRFEEKGRLRKFLEPIPAYLVLDDDVAFVGLRNLMEVEGIG</sequence>
<dbReference type="Gene3D" id="3.30.420.40">
    <property type="match status" value="1"/>
</dbReference>
<dbReference type="PANTHER" id="PTHR47690">
    <property type="entry name" value="GLUCOKINASE"/>
    <property type="match status" value="1"/>
</dbReference>
<keyword evidence="1 7" id="KW-0963">Cytoplasm</keyword>
<evidence type="ECO:0000313" key="9">
    <source>
        <dbReference type="EMBL" id="QIP10922.2"/>
    </source>
</evidence>
<keyword evidence="6 7" id="KW-0324">Glycolysis</keyword>
<name>A0A6G9AEM3_9BRAD</name>
<dbReference type="Gene3D" id="3.40.367.20">
    <property type="match status" value="1"/>
</dbReference>
<dbReference type="RefSeq" id="WP_181956739.1">
    <property type="nucleotide sequence ID" value="NZ_CP050066.2"/>
</dbReference>
<dbReference type="AlphaFoldDB" id="A0A6G9AEM3"/>
<keyword evidence="5 7" id="KW-0067">ATP-binding</keyword>
<comment type="catalytic activity">
    <reaction evidence="7">
        <text>D-glucose + ATP = D-glucose 6-phosphate + ADP + H(+)</text>
        <dbReference type="Rhea" id="RHEA:17825"/>
        <dbReference type="ChEBI" id="CHEBI:4167"/>
        <dbReference type="ChEBI" id="CHEBI:15378"/>
        <dbReference type="ChEBI" id="CHEBI:30616"/>
        <dbReference type="ChEBI" id="CHEBI:61548"/>
        <dbReference type="ChEBI" id="CHEBI:456216"/>
        <dbReference type="EC" id="2.7.1.2"/>
    </reaction>
</comment>
<dbReference type="InterPro" id="IPR003836">
    <property type="entry name" value="Glucokinase"/>
</dbReference>
<dbReference type="PANTHER" id="PTHR47690:SF1">
    <property type="entry name" value="GLUCOKINASE"/>
    <property type="match status" value="1"/>
</dbReference>
<evidence type="ECO:0000256" key="2">
    <source>
        <dbReference type="ARBA" id="ARBA00022679"/>
    </source>
</evidence>
<dbReference type="InterPro" id="IPR050201">
    <property type="entry name" value="Bacterial_glucokinase"/>
</dbReference>
<dbReference type="Pfam" id="PF02685">
    <property type="entry name" value="Glucokinase"/>
    <property type="match status" value="1"/>
</dbReference>
<dbReference type="NCBIfam" id="TIGR00749">
    <property type="entry name" value="glk"/>
    <property type="match status" value="1"/>
</dbReference>
<comment type="similarity">
    <text evidence="7 8">Belongs to the bacterial glucokinase family.</text>
</comment>
<dbReference type="InterPro" id="IPR043129">
    <property type="entry name" value="ATPase_NBD"/>
</dbReference>
<dbReference type="GO" id="GO:0006096">
    <property type="term" value="P:glycolytic process"/>
    <property type="evidence" value="ECO:0007669"/>
    <property type="project" value="UniProtKB-UniRule"/>
</dbReference>
<evidence type="ECO:0000256" key="5">
    <source>
        <dbReference type="ARBA" id="ARBA00022840"/>
    </source>
</evidence>
<dbReference type="SUPFAM" id="SSF53067">
    <property type="entry name" value="Actin-like ATPase domain"/>
    <property type="match status" value="1"/>
</dbReference>
<dbReference type="NCBIfam" id="NF009073">
    <property type="entry name" value="PRK12408.1"/>
    <property type="match status" value="1"/>
</dbReference>
<gene>
    <name evidence="7 9" type="primary">glk</name>
    <name evidence="9" type="ORF">HAV00_16960</name>
</gene>
<evidence type="ECO:0000256" key="7">
    <source>
        <dbReference type="HAMAP-Rule" id="MF_00524"/>
    </source>
</evidence>
<dbReference type="Proteomes" id="UP000500895">
    <property type="component" value="Chromosome"/>
</dbReference>
<evidence type="ECO:0000256" key="1">
    <source>
        <dbReference type="ARBA" id="ARBA00022490"/>
    </source>
</evidence>
<keyword evidence="3 7" id="KW-0547">Nucleotide-binding</keyword>
<evidence type="ECO:0000256" key="3">
    <source>
        <dbReference type="ARBA" id="ARBA00022741"/>
    </source>
</evidence>
<feature type="binding site" evidence="7">
    <location>
        <begin position="14"/>
        <end position="19"/>
    </location>
    <ligand>
        <name>ATP</name>
        <dbReference type="ChEBI" id="CHEBI:30616"/>
    </ligand>
</feature>
<accession>A0A6G9AEM3</accession>
<evidence type="ECO:0000256" key="6">
    <source>
        <dbReference type="ARBA" id="ARBA00023152"/>
    </source>
</evidence>
<dbReference type="FunFam" id="3.40.367.20:FF:000002">
    <property type="entry name" value="Glucokinase"/>
    <property type="match status" value="1"/>
</dbReference>
<keyword evidence="4 7" id="KW-0418">Kinase</keyword>
<reference evidence="9 10" key="1">
    <citation type="journal article" date="2020" name="Int. J. Syst. Evol. Microbiol.">
        <title>Description and complete genome sequences of Bradyrhizobium symbiodeficiens sp. nov., a non-symbiotic bacterium associated with legumes native to Canada.</title>
        <authorList>
            <person name="Bromfield E.S.P."/>
            <person name="Cloutier S."/>
            <person name="Nguyen H.D.T."/>
        </authorList>
    </citation>
    <scope>NUCLEOTIDE SEQUENCE [LARGE SCALE GENOMIC DNA]</scope>
    <source>
        <strain evidence="9 10">101S1MB</strain>
    </source>
</reference>
<dbReference type="GO" id="GO:0005524">
    <property type="term" value="F:ATP binding"/>
    <property type="evidence" value="ECO:0007669"/>
    <property type="project" value="UniProtKB-UniRule"/>
</dbReference>
<dbReference type="EMBL" id="CP050066">
    <property type="protein sequence ID" value="QIP10922.2"/>
    <property type="molecule type" value="Genomic_DNA"/>
</dbReference>
<dbReference type="GO" id="GO:0005536">
    <property type="term" value="F:D-glucose binding"/>
    <property type="evidence" value="ECO:0007669"/>
    <property type="project" value="InterPro"/>
</dbReference>
<comment type="subcellular location">
    <subcellularLocation>
        <location evidence="7">Cytoplasm</location>
    </subcellularLocation>
</comment>